<dbReference type="SUPFAM" id="SSF53335">
    <property type="entry name" value="S-adenosyl-L-methionine-dependent methyltransferases"/>
    <property type="match status" value="1"/>
</dbReference>
<dbReference type="PANTHER" id="PTHR21008">
    <property type="entry name" value="S-ADENOSYLMETHIONINE SENSOR UPSTREAM OF MTORC1-RELATED"/>
    <property type="match status" value="1"/>
</dbReference>
<sequence>MGGNRRHMGSIPGKSDVGEPGADLPPAPPVDLCDDQLRMASTIKSFHYKLQQRMTTAGDRTCTQETEEERWFRLIAEESEQMKSYTAAMHGIATQYWDPQEDKLRDGGQTKSCVTCPPITTRVIPSNDAICVTKRVRDTETVVVGSACERQRAACLRHNDRIKYSLQCVTEYFLGICRVPPLIASGDTNRSTCSEVADVLSCSAVAGAVYYEKLPLLASSSVKRWRRTYYDTHGRQAYPYEIDAEAYRVLLASERTVRDGNTAAPVCPLSSSGLVTTGTAGGTAANYMTMSRTEACRRINLDCPHPRLLGQQRVPPLLVLDIGSCYGPFGGRIVTNGVLQVPLAVTALDLSPYEGSGVIKADWLAIRFHDSDGATGRCSCDDEGCISGTTFDDHGHADCGVSLVRWCDEESGKYEGTGSARRILSLARGAFDVVFFCLLLSFLPHPRLRYRACLHAYLALKDGGLLVIVSTRTQGARRSLWVDEWIKCIEGIGFKRVHKNVMKQIVGLSFSKQPASEVSGDDSVLCGAEAWVERMMNRADALGGLRTIGDESPW</sequence>
<comment type="caution">
    <text evidence="6">The sequence shown here is derived from an EMBL/GenBank/DDBJ whole genome shotgun (WGS) entry which is preliminary data.</text>
</comment>
<keyword evidence="1 4" id="KW-0489">Methyltransferase</keyword>
<evidence type="ECO:0000313" key="6">
    <source>
        <dbReference type="EMBL" id="SCU66099.1"/>
    </source>
</evidence>
<dbReference type="EC" id="2.1.1.-" evidence="4"/>
<dbReference type="Gene3D" id="3.40.50.150">
    <property type="entry name" value="Vaccinia Virus protein VP39"/>
    <property type="match status" value="1"/>
</dbReference>
<dbReference type="HAMAP" id="MF_03044">
    <property type="entry name" value="BMT2"/>
    <property type="match status" value="1"/>
</dbReference>
<keyword evidence="7" id="KW-1185">Reference proteome</keyword>
<dbReference type="AlphaFoldDB" id="A0A1G4I2Q1"/>
<evidence type="ECO:0000256" key="1">
    <source>
        <dbReference type="ARBA" id="ARBA00022603"/>
    </source>
</evidence>
<name>A0A1G4I2Q1_TRYEQ</name>
<evidence type="ECO:0000256" key="4">
    <source>
        <dbReference type="HAMAP-Rule" id="MF_03044"/>
    </source>
</evidence>
<comment type="similarity">
    <text evidence="4">Belongs to the BMT2 family.</text>
</comment>
<organism evidence="6 7">
    <name type="scientific">Trypanosoma equiperdum</name>
    <dbReference type="NCBI Taxonomy" id="5694"/>
    <lineage>
        <taxon>Eukaryota</taxon>
        <taxon>Discoba</taxon>
        <taxon>Euglenozoa</taxon>
        <taxon>Kinetoplastea</taxon>
        <taxon>Metakinetoplastina</taxon>
        <taxon>Trypanosomatida</taxon>
        <taxon>Trypanosomatidae</taxon>
        <taxon>Trypanosoma</taxon>
    </lineage>
</organism>
<feature type="binding site" evidence="4">
    <location>
        <position position="349"/>
    </location>
    <ligand>
        <name>S-adenosyl-L-methionine</name>
        <dbReference type="ChEBI" id="CHEBI:59789"/>
    </ligand>
</feature>
<dbReference type="InterPro" id="IPR021867">
    <property type="entry name" value="Bmt2/SAMTOR"/>
</dbReference>
<dbReference type="GO" id="GO:0008168">
    <property type="term" value="F:methyltransferase activity"/>
    <property type="evidence" value="ECO:0007669"/>
    <property type="project" value="UniProtKB-UniRule"/>
</dbReference>
<feature type="region of interest" description="Disordered" evidence="5">
    <location>
        <begin position="1"/>
        <end position="29"/>
    </location>
</feature>
<keyword evidence="2 4" id="KW-0808">Transferase</keyword>
<dbReference type="GO" id="GO:1904262">
    <property type="term" value="P:negative regulation of TORC1 signaling"/>
    <property type="evidence" value="ECO:0007669"/>
    <property type="project" value="TreeGrafter"/>
</dbReference>
<dbReference type="GeneID" id="92383051"/>
<accession>A0A1G4I2Q1</accession>
<comment type="function">
    <text evidence="4">Probable S-adenosyl-L-methionine-dependent methyltransferase.</text>
</comment>
<evidence type="ECO:0000256" key="3">
    <source>
        <dbReference type="ARBA" id="ARBA00022691"/>
    </source>
</evidence>
<dbReference type="Proteomes" id="UP000195570">
    <property type="component" value="Unassembled WGS sequence"/>
</dbReference>
<feature type="binding site" evidence="4">
    <location>
        <position position="323"/>
    </location>
    <ligand>
        <name>S-adenosyl-L-methionine</name>
        <dbReference type="ChEBI" id="CHEBI:59789"/>
    </ligand>
</feature>
<keyword evidence="3 4" id="KW-0949">S-adenosyl-L-methionine</keyword>
<dbReference type="VEuPathDB" id="TriTrypDB:TEOVI_000911700"/>
<evidence type="ECO:0000256" key="2">
    <source>
        <dbReference type="ARBA" id="ARBA00022679"/>
    </source>
</evidence>
<protein>
    <recommendedName>
        <fullName evidence="4">Probable methyltransferase BMT2 homolog</fullName>
        <ecNumber evidence="4">2.1.1.-</ecNumber>
    </recommendedName>
</protein>
<gene>
    <name evidence="6" type="ORF">TEOVI_000911700</name>
</gene>
<dbReference type="PANTHER" id="PTHR21008:SF0">
    <property type="entry name" value="S-ADENOSYLMETHIONINE SENSOR UPSTREAM OF MTORC1"/>
    <property type="match status" value="1"/>
</dbReference>
<evidence type="ECO:0000313" key="7">
    <source>
        <dbReference type="Proteomes" id="UP000195570"/>
    </source>
</evidence>
<dbReference type="RefSeq" id="XP_067077588.1">
    <property type="nucleotide sequence ID" value="XM_067221487.1"/>
</dbReference>
<dbReference type="GO" id="GO:0032259">
    <property type="term" value="P:methylation"/>
    <property type="evidence" value="ECO:0007669"/>
    <property type="project" value="UniProtKB-KW"/>
</dbReference>
<proteinExistence type="inferred from homology"/>
<dbReference type="InterPro" id="IPR029063">
    <property type="entry name" value="SAM-dependent_MTases_sf"/>
</dbReference>
<evidence type="ECO:0000256" key="5">
    <source>
        <dbReference type="SAM" id="MobiDB-lite"/>
    </source>
</evidence>
<reference evidence="6" key="1">
    <citation type="submission" date="2016-09" db="EMBL/GenBank/DDBJ databases">
        <authorList>
            <person name="Hebert L."/>
            <person name="Moumen B."/>
        </authorList>
    </citation>
    <scope>NUCLEOTIDE SEQUENCE [LARGE SCALE GENOMIC DNA]</scope>
    <source>
        <strain evidence="6">OVI</strain>
    </source>
</reference>
<dbReference type="EMBL" id="CZPT02000501">
    <property type="protein sequence ID" value="SCU66099.1"/>
    <property type="molecule type" value="Genomic_DNA"/>
</dbReference>